<keyword evidence="1" id="KW-1133">Transmembrane helix</keyword>
<dbReference type="SUPFAM" id="SSF55073">
    <property type="entry name" value="Nucleotide cyclase"/>
    <property type="match status" value="1"/>
</dbReference>
<dbReference type="SMART" id="SM00052">
    <property type="entry name" value="EAL"/>
    <property type="match status" value="1"/>
</dbReference>
<organism evidence="6">
    <name type="scientific">mine drainage metagenome</name>
    <dbReference type="NCBI Taxonomy" id="410659"/>
    <lineage>
        <taxon>unclassified sequences</taxon>
        <taxon>metagenomes</taxon>
        <taxon>ecological metagenomes</taxon>
    </lineage>
</organism>
<reference evidence="6" key="1">
    <citation type="submission" date="2016-10" db="EMBL/GenBank/DDBJ databases">
        <title>Sequence of Gallionella enrichment culture.</title>
        <authorList>
            <person name="Poehlein A."/>
            <person name="Muehling M."/>
            <person name="Daniel R."/>
        </authorList>
    </citation>
    <scope>NUCLEOTIDE SEQUENCE</scope>
</reference>
<evidence type="ECO:0000313" key="6">
    <source>
        <dbReference type="EMBL" id="OIR04504.1"/>
    </source>
</evidence>
<evidence type="ECO:0000256" key="1">
    <source>
        <dbReference type="SAM" id="Phobius"/>
    </source>
</evidence>
<dbReference type="Gene3D" id="3.20.20.450">
    <property type="entry name" value="EAL domain"/>
    <property type="match status" value="1"/>
</dbReference>
<protein>
    <submittedName>
        <fullName evidence="6">Cyclic di-GMP phosphodiesterase Gmr</fullName>
        <ecNumber evidence="6">3.1.4.52</ecNumber>
    </submittedName>
</protein>
<proteinExistence type="predicted"/>
<dbReference type="PANTHER" id="PTHR44757:SF2">
    <property type="entry name" value="BIOFILM ARCHITECTURE MAINTENANCE PROTEIN MBAA"/>
    <property type="match status" value="1"/>
</dbReference>
<dbReference type="SMART" id="SM00086">
    <property type="entry name" value="PAC"/>
    <property type="match status" value="1"/>
</dbReference>
<dbReference type="PANTHER" id="PTHR44757">
    <property type="entry name" value="DIGUANYLATE CYCLASE DGCP"/>
    <property type="match status" value="1"/>
</dbReference>
<dbReference type="AlphaFoldDB" id="A0A1J5SKG9"/>
<dbReference type="Pfam" id="PF00990">
    <property type="entry name" value="GGDEF"/>
    <property type="match status" value="1"/>
</dbReference>
<keyword evidence="6" id="KW-0378">Hydrolase</keyword>
<dbReference type="PROSITE" id="PS50883">
    <property type="entry name" value="EAL"/>
    <property type="match status" value="1"/>
</dbReference>
<dbReference type="InterPro" id="IPR043128">
    <property type="entry name" value="Rev_trsase/Diguanyl_cyclase"/>
</dbReference>
<dbReference type="FunFam" id="3.30.70.270:FF:000001">
    <property type="entry name" value="Diguanylate cyclase domain protein"/>
    <property type="match status" value="1"/>
</dbReference>
<dbReference type="PROSITE" id="PS50112">
    <property type="entry name" value="PAS"/>
    <property type="match status" value="1"/>
</dbReference>
<dbReference type="Pfam" id="PF13426">
    <property type="entry name" value="PAS_9"/>
    <property type="match status" value="1"/>
</dbReference>
<comment type="caution">
    <text evidence="6">The sequence shown here is derived from an EMBL/GenBank/DDBJ whole genome shotgun (WGS) entry which is preliminary data.</text>
</comment>
<keyword evidence="1" id="KW-0812">Transmembrane</keyword>
<evidence type="ECO:0000259" key="3">
    <source>
        <dbReference type="PROSITE" id="PS50113"/>
    </source>
</evidence>
<dbReference type="InterPro" id="IPR029787">
    <property type="entry name" value="Nucleotide_cyclase"/>
</dbReference>
<dbReference type="InterPro" id="IPR000700">
    <property type="entry name" value="PAS-assoc_C"/>
</dbReference>
<sequence length="626" mass="70400">MRKISLDIQLIAIFFGTVLLMSAYELLKELFFKGTLTLWESHIITVIVTATIATWIALIVRQWALSVNEQLRIASVVFDSQEGMLVTDANQRILRVNRAFTKITGYTSEEVLGENPRILSSGRQDASFYAEMWRKIQRTDGWGGEIWNRRKSGEIYPEYLTITAVRDASGTITNYVATLTDITLSQAAAEEVQYLAFYDQLTKLPNRRLLVDRLGQALAASARSGRDGAVLFIDLDNFKVLNDTLGHDVGDLLLQKVARRLESCVRVGDTVARLGGDEFVVVLEELSTQHFEAAAQVEAIGEKILAMLNEPYQLASHTYNSTPSIGAALFNNHKHSIEELMKQADIAMYQAKKSGRNALRFFDPIMQDAINVRVDIERDLRNALELQQLQLYYQAQVDSAGRPLGAEALIRWIHPERGMISPLSFIPLAEESDLILSIGQWVLEAACAQLNLWQQSALTSALTLSVNVSAKQFRRVDFVAQMQSIVTRYHINPMLLKLELTESMLVDNIDNIVVSMNALKELGIKFELDDFGTGYSSLQYLKILPLDKLKIDRSFVRDIANDSSDRAIVLTIITMAHSLGLSVIAEGVETKEQLQFLMHKGCEHFQGYLFSKPVPIEQFEAMLKQE</sequence>
<gene>
    <name evidence="6" type="primary">gmr_79</name>
    <name evidence="6" type="ORF">GALL_134380</name>
</gene>
<dbReference type="Pfam" id="PF00563">
    <property type="entry name" value="EAL"/>
    <property type="match status" value="1"/>
</dbReference>
<dbReference type="InterPro" id="IPR000014">
    <property type="entry name" value="PAS"/>
</dbReference>
<dbReference type="SMART" id="SM00267">
    <property type="entry name" value="GGDEF"/>
    <property type="match status" value="1"/>
</dbReference>
<dbReference type="InterPro" id="IPR001633">
    <property type="entry name" value="EAL_dom"/>
</dbReference>
<dbReference type="EC" id="3.1.4.52" evidence="6"/>
<dbReference type="InterPro" id="IPR035965">
    <property type="entry name" value="PAS-like_dom_sf"/>
</dbReference>
<dbReference type="SUPFAM" id="SSF55785">
    <property type="entry name" value="PYP-like sensor domain (PAS domain)"/>
    <property type="match status" value="1"/>
</dbReference>
<dbReference type="PROSITE" id="PS50887">
    <property type="entry name" value="GGDEF"/>
    <property type="match status" value="1"/>
</dbReference>
<dbReference type="GO" id="GO:0071111">
    <property type="term" value="F:cyclic-guanylate-specific phosphodiesterase activity"/>
    <property type="evidence" value="ECO:0007669"/>
    <property type="project" value="UniProtKB-EC"/>
</dbReference>
<dbReference type="NCBIfam" id="TIGR00254">
    <property type="entry name" value="GGDEF"/>
    <property type="match status" value="1"/>
</dbReference>
<dbReference type="EMBL" id="MLJW01000057">
    <property type="protein sequence ID" value="OIR04504.1"/>
    <property type="molecule type" value="Genomic_DNA"/>
</dbReference>
<feature type="transmembrane region" description="Helical" evidence="1">
    <location>
        <begin position="39"/>
        <end position="60"/>
    </location>
</feature>
<dbReference type="CDD" id="cd00130">
    <property type="entry name" value="PAS"/>
    <property type="match status" value="1"/>
</dbReference>
<dbReference type="Gene3D" id="3.30.70.270">
    <property type="match status" value="1"/>
</dbReference>
<keyword evidence="1" id="KW-0472">Membrane</keyword>
<dbReference type="PROSITE" id="PS50113">
    <property type="entry name" value="PAC"/>
    <property type="match status" value="1"/>
</dbReference>
<dbReference type="CDD" id="cd01949">
    <property type="entry name" value="GGDEF"/>
    <property type="match status" value="1"/>
</dbReference>
<dbReference type="FunFam" id="3.20.20.450:FF:000001">
    <property type="entry name" value="Cyclic di-GMP phosphodiesterase yahA"/>
    <property type="match status" value="1"/>
</dbReference>
<evidence type="ECO:0000259" key="4">
    <source>
        <dbReference type="PROSITE" id="PS50883"/>
    </source>
</evidence>
<accession>A0A1J5SKG9</accession>
<dbReference type="CDD" id="cd01948">
    <property type="entry name" value="EAL"/>
    <property type="match status" value="1"/>
</dbReference>
<feature type="transmembrane region" description="Helical" evidence="1">
    <location>
        <begin position="6"/>
        <end position="27"/>
    </location>
</feature>
<dbReference type="SUPFAM" id="SSF141868">
    <property type="entry name" value="EAL domain-like"/>
    <property type="match status" value="1"/>
</dbReference>
<dbReference type="InterPro" id="IPR000160">
    <property type="entry name" value="GGDEF_dom"/>
</dbReference>
<feature type="domain" description="PAS" evidence="2">
    <location>
        <begin position="69"/>
        <end position="115"/>
    </location>
</feature>
<feature type="domain" description="GGDEF" evidence="5">
    <location>
        <begin position="226"/>
        <end position="364"/>
    </location>
</feature>
<evidence type="ECO:0000259" key="2">
    <source>
        <dbReference type="PROSITE" id="PS50112"/>
    </source>
</evidence>
<name>A0A1J5SKG9_9ZZZZ</name>
<evidence type="ECO:0000259" key="5">
    <source>
        <dbReference type="PROSITE" id="PS50887"/>
    </source>
</evidence>
<feature type="domain" description="PAC" evidence="3">
    <location>
        <begin position="142"/>
        <end position="194"/>
    </location>
</feature>
<dbReference type="NCBIfam" id="TIGR00229">
    <property type="entry name" value="sensory_box"/>
    <property type="match status" value="1"/>
</dbReference>
<feature type="domain" description="EAL" evidence="4">
    <location>
        <begin position="373"/>
        <end position="626"/>
    </location>
</feature>
<dbReference type="InterPro" id="IPR052155">
    <property type="entry name" value="Biofilm_reg_signaling"/>
</dbReference>
<dbReference type="Gene3D" id="3.30.450.20">
    <property type="entry name" value="PAS domain"/>
    <property type="match status" value="1"/>
</dbReference>
<dbReference type="InterPro" id="IPR001610">
    <property type="entry name" value="PAC"/>
</dbReference>
<dbReference type="InterPro" id="IPR035919">
    <property type="entry name" value="EAL_sf"/>
</dbReference>
<dbReference type="SMART" id="SM00091">
    <property type="entry name" value="PAS"/>
    <property type="match status" value="1"/>
</dbReference>